<evidence type="ECO:0000313" key="1">
    <source>
        <dbReference type="EMBL" id="KHJ82629.1"/>
    </source>
</evidence>
<dbReference type="OrthoDB" id="5903943at2759"/>
<dbReference type="AlphaFoldDB" id="A0A0B1SCL4"/>
<protein>
    <submittedName>
        <fullName evidence="1">Uncharacterized protein</fullName>
    </submittedName>
</protein>
<accession>A0A0B1SCL4</accession>
<name>A0A0B1SCL4_OESDE</name>
<proteinExistence type="predicted"/>
<dbReference type="Proteomes" id="UP000053660">
    <property type="component" value="Unassembled WGS sequence"/>
</dbReference>
<reference evidence="1 2" key="1">
    <citation type="submission" date="2014-03" db="EMBL/GenBank/DDBJ databases">
        <title>Draft genome of the hookworm Oesophagostomum dentatum.</title>
        <authorList>
            <person name="Mitreva M."/>
        </authorList>
    </citation>
    <scope>NUCLEOTIDE SEQUENCE [LARGE SCALE GENOMIC DNA]</scope>
    <source>
        <strain evidence="1 2">OD-Hann</strain>
    </source>
</reference>
<evidence type="ECO:0000313" key="2">
    <source>
        <dbReference type="Proteomes" id="UP000053660"/>
    </source>
</evidence>
<organism evidence="1 2">
    <name type="scientific">Oesophagostomum dentatum</name>
    <name type="common">Nodular worm</name>
    <dbReference type="NCBI Taxonomy" id="61180"/>
    <lineage>
        <taxon>Eukaryota</taxon>
        <taxon>Metazoa</taxon>
        <taxon>Ecdysozoa</taxon>
        <taxon>Nematoda</taxon>
        <taxon>Chromadorea</taxon>
        <taxon>Rhabditida</taxon>
        <taxon>Rhabditina</taxon>
        <taxon>Rhabditomorpha</taxon>
        <taxon>Strongyloidea</taxon>
        <taxon>Strongylidae</taxon>
        <taxon>Oesophagostomum</taxon>
    </lineage>
</organism>
<dbReference type="EMBL" id="KN578159">
    <property type="protein sequence ID" value="KHJ82629.1"/>
    <property type="molecule type" value="Genomic_DNA"/>
</dbReference>
<keyword evidence="2" id="KW-1185">Reference proteome</keyword>
<gene>
    <name evidence="1" type="ORF">OESDEN_17677</name>
</gene>
<sequence>MADISSATNAPHIFEVIDTSMKRIKPFDLRQEIQSIVPANLVVKWFGSKRVSISSWLYSKLAFVIFFEEMEQNILRVRVSTDSQYCIKAGRRRLFSIVKDRKRRKFADLFGDLMEFVSQTETGKTEDRRSPDSRISIFPEGFEANVNSKLIAPLAAASLEHDQLAYLNDYYLKRSLENSSSTPEGNLAICCKCLVASRTDLFTCVDGMICRECITHSILRQLRLHQLPVNIPVRTLFLYKHKNCL</sequence>